<accession>A0ABT0YBX5</accession>
<gene>
    <name evidence="1" type="ORF">LXN57_38965</name>
</gene>
<dbReference type="Pfam" id="PF02274">
    <property type="entry name" value="ADI"/>
    <property type="match status" value="1"/>
</dbReference>
<protein>
    <submittedName>
        <fullName evidence="1">Arginine deiminase family protein</fullName>
    </submittedName>
</protein>
<name>A0ABT0YBX5_9ACTN</name>
<proteinExistence type="predicted"/>
<dbReference type="Gene3D" id="3.75.10.10">
    <property type="entry name" value="L-arginine/glycine Amidinotransferase, Chain A"/>
    <property type="match status" value="1"/>
</dbReference>
<keyword evidence="2" id="KW-1185">Reference proteome</keyword>
<comment type="caution">
    <text evidence="1">The sequence shown here is derived from an EMBL/GenBank/DDBJ whole genome shotgun (WGS) entry which is preliminary data.</text>
</comment>
<reference evidence="1 2" key="1">
    <citation type="submission" date="2022-06" db="EMBL/GenBank/DDBJ databases">
        <title>Actinoplanes abujensis sp. nov., isolated from Nigerian arid soil.</title>
        <authorList>
            <person name="Ding P."/>
        </authorList>
    </citation>
    <scope>NUCLEOTIDE SEQUENCE [LARGE SCALE GENOMIC DNA]</scope>
    <source>
        <strain evidence="2">TRM88002</strain>
    </source>
</reference>
<dbReference type="RefSeq" id="WP_251803245.1">
    <property type="nucleotide sequence ID" value="NZ_JAMQOL010000060.1"/>
</dbReference>
<dbReference type="EMBL" id="JAMQOL010000060">
    <property type="protein sequence ID" value="MCM4083546.1"/>
    <property type="molecule type" value="Genomic_DNA"/>
</dbReference>
<dbReference type="PANTHER" id="PTHR47271">
    <property type="entry name" value="ARGININE DEIMINASE"/>
    <property type="match status" value="1"/>
</dbReference>
<sequence length="337" mass="34985">MPTTTSGSELAAAVAPVPSTLGGAGWSARVAGHAEEVRAGLLWTRCGYRSESAPLLAVMLGWPPDSIAAIAEPAAALMTGAVDLGAMRAETEAVAAAFESAGVRVLIARPDAGTRPNFVFMRDLFVTTPDGIVLGRVASRQRAGEERYAAAALAAAGYPILATAAGHATLEGADALWLDRNTVMVGIGFRTNAAGAECLRRVLGDQGVAVVTTTLGRGVQHLLGAVTFLDERLAALHGGAATGELRALLRSRGIEVVELAPDDEVRARRAMNLVALGPRRVLMPAGAPGVRRRLERSGVEVAEIRVDQHIRAAGALGCMTGILRRDEGKPGSIEKGR</sequence>
<evidence type="ECO:0000313" key="1">
    <source>
        <dbReference type="EMBL" id="MCM4083546.1"/>
    </source>
</evidence>
<dbReference type="PANTHER" id="PTHR47271:SF2">
    <property type="entry name" value="ARGININE DEIMINASE"/>
    <property type="match status" value="1"/>
</dbReference>
<evidence type="ECO:0000313" key="2">
    <source>
        <dbReference type="Proteomes" id="UP001523216"/>
    </source>
</evidence>
<organism evidence="1 2">
    <name type="scientific">Paractinoplanes hotanensis</name>
    <dbReference type="NCBI Taxonomy" id="2906497"/>
    <lineage>
        <taxon>Bacteria</taxon>
        <taxon>Bacillati</taxon>
        <taxon>Actinomycetota</taxon>
        <taxon>Actinomycetes</taxon>
        <taxon>Micromonosporales</taxon>
        <taxon>Micromonosporaceae</taxon>
        <taxon>Paractinoplanes</taxon>
    </lineage>
</organism>
<dbReference type="SUPFAM" id="SSF55909">
    <property type="entry name" value="Pentein"/>
    <property type="match status" value="1"/>
</dbReference>
<dbReference type="Proteomes" id="UP001523216">
    <property type="component" value="Unassembled WGS sequence"/>
</dbReference>